<feature type="transmembrane region" description="Helical" evidence="7">
    <location>
        <begin position="208"/>
        <end position="224"/>
    </location>
</feature>
<organism evidence="9 10">
    <name type="scientific">Actinomadura alba</name>
    <dbReference type="NCBI Taxonomy" id="406431"/>
    <lineage>
        <taxon>Bacteria</taxon>
        <taxon>Bacillati</taxon>
        <taxon>Actinomycetota</taxon>
        <taxon>Actinomycetes</taxon>
        <taxon>Streptosporangiales</taxon>
        <taxon>Thermomonosporaceae</taxon>
        <taxon>Actinomadura</taxon>
    </lineage>
</organism>
<proteinExistence type="inferred from homology"/>
<dbReference type="RefSeq" id="WP_187247515.1">
    <property type="nucleotide sequence ID" value="NZ_BAAAOK010000022.1"/>
</dbReference>
<feature type="transmembrane region" description="Helical" evidence="7">
    <location>
        <begin position="68"/>
        <end position="90"/>
    </location>
</feature>
<dbReference type="PROSITE" id="PS50928">
    <property type="entry name" value="ABC_TM1"/>
    <property type="match status" value="1"/>
</dbReference>
<evidence type="ECO:0000256" key="3">
    <source>
        <dbReference type="ARBA" id="ARBA00022475"/>
    </source>
</evidence>
<comment type="subcellular location">
    <subcellularLocation>
        <location evidence="1 7">Cell membrane</location>
        <topology evidence="1 7">Multi-pass membrane protein</topology>
    </subcellularLocation>
</comment>
<evidence type="ECO:0000256" key="7">
    <source>
        <dbReference type="RuleBase" id="RU363032"/>
    </source>
</evidence>
<evidence type="ECO:0000256" key="5">
    <source>
        <dbReference type="ARBA" id="ARBA00022989"/>
    </source>
</evidence>
<comment type="caution">
    <text evidence="9">The sequence shown here is derived from an EMBL/GenBank/DDBJ whole genome shotgun (WGS) entry which is preliminary data.</text>
</comment>
<evidence type="ECO:0000256" key="1">
    <source>
        <dbReference type="ARBA" id="ARBA00004651"/>
    </source>
</evidence>
<keyword evidence="3" id="KW-1003">Cell membrane</keyword>
<accession>A0ABR7M087</accession>
<protein>
    <submittedName>
        <fullName evidence="9">Sugar ABC transporter permease</fullName>
    </submittedName>
</protein>
<dbReference type="CDD" id="cd06261">
    <property type="entry name" value="TM_PBP2"/>
    <property type="match status" value="1"/>
</dbReference>
<comment type="similarity">
    <text evidence="7">Belongs to the binding-protein-dependent transport system permease family.</text>
</comment>
<dbReference type="PANTHER" id="PTHR30193:SF37">
    <property type="entry name" value="INNER MEMBRANE ABC TRANSPORTER PERMEASE PROTEIN YCJO"/>
    <property type="match status" value="1"/>
</dbReference>
<dbReference type="InterPro" id="IPR000515">
    <property type="entry name" value="MetI-like"/>
</dbReference>
<reference evidence="9 10" key="1">
    <citation type="submission" date="2020-06" db="EMBL/GenBank/DDBJ databases">
        <title>Actinomadura xiongansis sp. nov., isolated from soil of Baiyangdian.</title>
        <authorList>
            <person name="Zhang X."/>
        </authorList>
    </citation>
    <scope>NUCLEOTIDE SEQUENCE [LARGE SCALE GENOMIC DNA]</scope>
    <source>
        <strain evidence="9 10">HBUM206468</strain>
    </source>
</reference>
<dbReference type="SUPFAM" id="SSF161098">
    <property type="entry name" value="MetI-like"/>
    <property type="match status" value="1"/>
</dbReference>
<dbReference type="Gene3D" id="1.10.3720.10">
    <property type="entry name" value="MetI-like"/>
    <property type="match status" value="1"/>
</dbReference>
<evidence type="ECO:0000313" key="10">
    <source>
        <dbReference type="Proteomes" id="UP000805614"/>
    </source>
</evidence>
<dbReference type="InterPro" id="IPR035906">
    <property type="entry name" value="MetI-like_sf"/>
</dbReference>
<evidence type="ECO:0000256" key="4">
    <source>
        <dbReference type="ARBA" id="ARBA00022692"/>
    </source>
</evidence>
<keyword evidence="2 7" id="KW-0813">Transport</keyword>
<feature type="transmembrane region" description="Helical" evidence="7">
    <location>
        <begin position="102"/>
        <end position="122"/>
    </location>
</feature>
<feature type="domain" description="ABC transmembrane type-1" evidence="8">
    <location>
        <begin position="64"/>
        <end position="276"/>
    </location>
</feature>
<dbReference type="Pfam" id="PF00528">
    <property type="entry name" value="BPD_transp_1"/>
    <property type="match status" value="1"/>
</dbReference>
<gene>
    <name evidence="9" type="ORF">HKK74_34025</name>
</gene>
<keyword evidence="6 7" id="KW-0472">Membrane</keyword>
<keyword evidence="5 7" id="KW-1133">Transmembrane helix</keyword>
<evidence type="ECO:0000256" key="6">
    <source>
        <dbReference type="ARBA" id="ARBA00023136"/>
    </source>
</evidence>
<name>A0ABR7M087_9ACTN</name>
<dbReference type="Proteomes" id="UP000805614">
    <property type="component" value="Unassembled WGS sequence"/>
</dbReference>
<dbReference type="PANTHER" id="PTHR30193">
    <property type="entry name" value="ABC TRANSPORTER PERMEASE PROTEIN"/>
    <property type="match status" value="1"/>
</dbReference>
<keyword evidence="4 7" id="KW-0812">Transmembrane</keyword>
<evidence type="ECO:0000259" key="8">
    <source>
        <dbReference type="PROSITE" id="PS50928"/>
    </source>
</evidence>
<feature type="transmembrane region" description="Helical" evidence="7">
    <location>
        <begin position="255"/>
        <end position="275"/>
    </location>
</feature>
<evidence type="ECO:0000313" key="9">
    <source>
        <dbReference type="EMBL" id="MBC6470469.1"/>
    </source>
</evidence>
<keyword evidence="10" id="KW-1185">Reference proteome</keyword>
<dbReference type="InterPro" id="IPR051393">
    <property type="entry name" value="ABC_transporter_permease"/>
</dbReference>
<evidence type="ECO:0000256" key="2">
    <source>
        <dbReference type="ARBA" id="ARBA00022448"/>
    </source>
</evidence>
<sequence>MAWVFAAPFLILFVLMYAGPLLAGFGMSFTDLRSTDVQNPLNVNGVGLDNYQRLMQDEAMRKAAWNTFFFVATGVPLTILLGLGAAVALHSGINRARVFFRVGYFMPHVTSIIGIAVAWRFLLDPESGLLNQGLGLVGVDGPAWLAEESTALPSLVVMAAWRGFGFDMVIFLAALQGIPRDLYEAADVDGAGRWATFRKITVPMLRPALLFTAVYSTIGFMQFLEEPLVMTQGGPLDSTLSASYAIYKQFGVGNYGYAGAAASVLFTVIVALSFLQFRMLRPKHH</sequence>
<dbReference type="EMBL" id="JABVEC010000042">
    <property type="protein sequence ID" value="MBC6470469.1"/>
    <property type="molecule type" value="Genomic_DNA"/>
</dbReference>